<proteinExistence type="predicted"/>
<dbReference type="RefSeq" id="WP_378974124.1">
    <property type="nucleotide sequence ID" value="NZ_JBHSWN010000001.1"/>
</dbReference>
<gene>
    <name evidence="1" type="ORF">ACFQE0_23975</name>
</gene>
<dbReference type="EMBL" id="JBHSWN010000001">
    <property type="protein sequence ID" value="MFC6792351.1"/>
    <property type="molecule type" value="Genomic_DNA"/>
</dbReference>
<evidence type="ECO:0000313" key="2">
    <source>
        <dbReference type="Proteomes" id="UP001596292"/>
    </source>
</evidence>
<dbReference type="Proteomes" id="UP001596292">
    <property type="component" value="Unassembled WGS sequence"/>
</dbReference>
<protein>
    <submittedName>
        <fullName evidence="1">Uncharacterized protein</fullName>
    </submittedName>
</protein>
<organism evidence="1 2">
    <name type="scientific">Methylobacterium komagatae</name>
    <dbReference type="NCBI Taxonomy" id="374425"/>
    <lineage>
        <taxon>Bacteria</taxon>
        <taxon>Pseudomonadati</taxon>
        <taxon>Pseudomonadota</taxon>
        <taxon>Alphaproteobacteria</taxon>
        <taxon>Hyphomicrobiales</taxon>
        <taxon>Methylobacteriaceae</taxon>
        <taxon>Methylobacterium</taxon>
    </lineage>
</organism>
<accession>A0ABW2BQR7</accession>
<name>A0ABW2BQR7_9HYPH</name>
<sequence length="46" mass="5005">MRIRKQTTYDGVWTLFVGDYLYISDLSEAEADALAAAFASISDGGD</sequence>
<evidence type="ECO:0000313" key="1">
    <source>
        <dbReference type="EMBL" id="MFC6792351.1"/>
    </source>
</evidence>
<reference evidence="2" key="1">
    <citation type="journal article" date="2019" name="Int. J. Syst. Evol. Microbiol.">
        <title>The Global Catalogue of Microorganisms (GCM) 10K type strain sequencing project: providing services to taxonomists for standard genome sequencing and annotation.</title>
        <authorList>
            <consortium name="The Broad Institute Genomics Platform"/>
            <consortium name="The Broad Institute Genome Sequencing Center for Infectious Disease"/>
            <person name="Wu L."/>
            <person name="Ma J."/>
        </authorList>
    </citation>
    <scope>NUCLEOTIDE SEQUENCE [LARGE SCALE GENOMIC DNA]</scope>
    <source>
        <strain evidence="2">CCUG 48316</strain>
    </source>
</reference>
<keyword evidence="2" id="KW-1185">Reference proteome</keyword>
<comment type="caution">
    <text evidence="1">The sequence shown here is derived from an EMBL/GenBank/DDBJ whole genome shotgun (WGS) entry which is preliminary data.</text>
</comment>